<sequence length="375" mass="40112">MTVTPERSTYALPGRLGDETRGPRTDDRFPPAMVEAMAAFGLDAVAVPPPVSADDDLETVLAAVGAAHEGFQAVYDSIPIDLPGDRDDVETSTETIIGVDGNEIVLHIFRPAGVDGPLPGVVYTHGGGMTIIRTDNRLHRRWCTDVAASGCVVVMVDFRNAWTSEGHHPFPAGVEDCLAGVLWADENREALGLSCLVVQGESGGGNLAIATTLLAKSRGRVDAIDGVYACIPYISGGYSWDRDRRLAELPSLVENDGYFIETAGMALLVRAYDPTGEHAEDPLAWPYFATEDDLRGLPPFVVSVNELDPLRDEGVAFARKLARAGVDVAARVNLGLIHGGDVIFRQWLPGPQEAAVRDVAGFAVDRARRKAADEG</sequence>
<dbReference type="SUPFAM" id="SSF53474">
    <property type="entry name" value="alpha/beta-Hydrolases"/>
    <property type="match status" value="1"/>
</dbReference>
<dbReference type="InterPro" id="IPR050300">
    <property type="entry name" value="GDXG_lipolytic_enzyme"/>
</dbReference>
<dbReference type="GO" id="GO:0016787">
    <property type="term" value="F:hydrolase activity"/>
    <property type="evidence" value="ECO:0007669"/>
    <property type="project" value="UniProtKB-KW"/>
</dbReference>
<dbReference type="Pfam" id="PF07859">
    <property type="entry name" value="Abhydrolase_3"/>
    <property type="match status" value="1"/>
</dbReference>
<dbReference type="Proteomes" id="UP000550354">
    <property type="component" value="Unassembled WGS sequence"/>
</dbReference>
<dbReference type="PANTHER" id="PTHR48081:SF8">
    <property type="entry name" value="ALPHA_BETA HYDROLASE FOLD-3 DOMAIN-CONTAINING PROTEIN-RELATED"/>
    <property type="match status" value="1"/>
</dbReference>
<organism evidence="4 5">
    <name type="scientific">Aeromicrobium phoceense</name>
    <dbReference type="NCBI Taxonomy" id="2754045"/>
    <lineage>
        <taxon>Bacteria</taxon>
        <taxon>Bacillati</taxon>
        <taxon>Actinomycetota</taxon>
        <taxon>Actinomycetes</taxon>
        <taxon>Propionibacteriales</taxon>
        <taxon>Nocardioidaceae</taxon>
        <taxon>Aeromicrobium</taxon>
    </lineage>
</organism>
<evidence type="ECO:0000256" key="2">
    <source>
        <dbReference type="SAM" id="MobiDB-lite"/>
    </source>
</evidence>
<accession>A0A838XJY1</accession>
<keyword evidence="5" id="KW-1185">Reference proteome</keyword>
<dbReference type="EMBL" id="JACEOG010000001">
    <property type="protein sequence ID" value="MBA4609088.1"/>
    <property type="molecule type" value="Genomic_DNA"/>
</dbReference>
<feature type="compositionally biased region" description="Basic and acidic residues" evidence="2">
    <location>
        <begin position="16"/>
        <end position="26"/>
    </location>
</feature>
<dbReference type="InterPro" id="IPR029058">
    <property type="entry name" value="AB_hydrolase_fold"/>
</dbReference>
<dbReference type="InterPro" id="IPR013094">
    <property type="entry name" value="AB_hydrolase_3"/>
</dbReference>
<evidence type="ECO:0000313" key="4">
    <source>
        <dbReference type="EMBL" id="MBA4609088.1"/>
    </source>
</evidence>
<gene>
    <name evidence="4" type="ORF">H1W00_11425</name>
</gene>
<dbReference type="RefSeq" id="WP_181755814.1">
    <property type="nucleotide sequence ID" value="NZ_JACEOG010000001.1"/>
</dbReference>
<feature type="domain" description="Alpha/beta hydrolase fold-3" evidence="3">
    <location>
        <begin position="121"/>
        <end position="339"/>
    </location>
</feature>
<dbReference type="PANTHER" id="PTHR48081">
    <property type="entry name" value="AB HYDROLASE SUPERFAMILY PROTEIN C4A8.06C"/>
    <property type="match status" value="1"/>
</dbReference>
<dbReference type="AlphaFoldDB" id="A0A838XJY1"/>
<reference evidence="4 5" key="1">
    <citation type="submission" date="2020-07" db="EMBL/GenBank/DDBJ databases">
        <title>Draft genome and description of Aeromicrobium phoceense strain Marseille-Q0843 isolated from healthy skin swab.</title>
        <authorList>
            <person name="Boxberger M."/>
            <person name="La Scola B."/>
        </authorList>
    </citation>
    <scope>NUCLEOTIDE SEQUENCE [LARGE SCALE GENOMIC DNA]</scope>
    <source>
        <strain evidence="4 5">Marseille-Q0843</strain>
    </source>
</reference>
<keyword evidence="1 4" id="KW-0378">Hydrolase</keyword>
<comment type="caution">
    <text evidence="4">The sequence shown here is derived from an EMBL/GenBank/DDBJ whole genome shotgun (WGS) entry which is preliminary data.</text>
</comment>
<protein>
    <submittedName>
        <fullName evidence="4">Alpha/beta hydrolase fold domain-containing protein</fullName>
    </submittedName>
</protein>
<proteinExistence type="predicted"/>
<name>A0A838XJY1_9ACTN</name>
<dbReference type="Gene3D" id="3.40.50.1820">
    <property type="entry name" value="alpha/beta hydrolase"/>
    <property type="match status" value="1"/>
</dbReference>
<evidence type="ECO:0000313" key="5">
    <source>
        <dbReference type="Proteomes" id="UP000550354"/>
    </source>
</evidence>
<feature type="region of interest" description="Disordered" evidence="2">
    <location>
        <begin position="1"/>
        <end position="26"/>
    </location>
</feature>
<evidence type="ECO:0000256" key="1">
    <source>
        <dbReference type="ARBA" id="ARBA00022801"/>
    </source>
</evidence>
<evidence type="ECO:0000259" key="3">
    <source>
        <dbReference type="Pfam" id="PF07859"/>
    </source>
</evidence>